<evidence type="ECO:0000259" key="10">
    <source>
        <dbReference type="PROSITE" id="PS50893"/>
    </source>
</evidence>
<dbReference type="EMBL" id="JBHUDD010000157">
    <property type="protein sequence ID" value="MFD1511381.1"/>
    <property type="molecule type" value="Genomic_DNA"/>
</dbReference>
<dbReference type="RefSeq" id="WP_379918516.1">
    <property type="nucleotide sequence ID" value="NZ_JBHUDD010000157.1"/>
</dbReference>
<dbReference type="SMART" id="SM00382">
    <property type="entry name" value="AAA"/>
    <property type="match status" value="1"/>
</dbReference>
<keyword evidence="2" id="KW-1003">Cell membrane</keyword>
<sequence length="366" mass="39254">MALEVMARALAPIPLDVAFRVEPGELLALVGHSGSGKTTLLRTIAGLWRPEAARVRVDGVPWLDTAAGVNRPAHRRRIGIVFQSYALFPHMTAVRNVMAAMDAPDRAEAERLLDLVNLHGLSDRKPGQLSGGQQQRVAVARALARRPQALLLDEPFSAVDRATREKLYGEIIALRAHLKMPVVLVTHDVNEAQLLADRMVVIEKGQVVREGTTAAVMADAEALRAMGIREVAVMLPATVAEHLPDGLTRLDAATGPLFLPTIEGAPGTRVRVRIMAHEVIMSRARPEGLSAQNILAGTVTKVVPGAGPGVMIHVAVGAHEILSRITRRAADQLALRPGDTVYAILKSMSVARDHVARAPDMGRAAD</sequence>
<evidence type="ECO:0000313" key="12">
    <source>
        <dbReference type="EMBL" id="MFD1511381.1"/>
    </source>
</evidence>
<keyword evidence="1" id="KW-0813">Transport</keyword>
<keyword evidence="6 12" id="KW-0067">ATP-binding</keyword>
<dbReference type="GO" id="GO:0005524">
    <property type="term" value="F:ATP binding"/>
    <property type="evidence" value="ECO:0007669"/>
    <property type="project" value="UniProtKB-KW"/>
</dbReference>
<comment type="caution">
    <text evidence="12">The sequence shown here is derived from an EMBL/GenBank/DDBJ whole genome shotgun (WGS) entry which is preliminary data.</text>
</comment>
<organism evidence="12 13">
    <name type="scientific">Lacimonas salitolerans</name>
    <dbReference type="NCBI Taxonomy" id="1323750"/>
    <lineage>
        <taxon>Bacteria</taxon>
        <taxon>Pseudomonadati</taxon>
        <taxon>Pseudomonadota</taxon>
        <taxon>Alphaproteobacteria</taxon>
        <taxon>Rhodobacterales</taxon>
        <taxon>Paracoccaceae</taxon>
        <taxon>Lacimonas</taxon>
    </lineage>
</organism>
<gene>
    <name evidence="12" type="primary">modC</name>
    <name evidence="12" type="ORF">ACFTOW_18520</name>
</gene>
<dbReference type="InterPro" id="IPR011868">
    <property type="entry name" value="ModC_ABC_ATP-bd"/>
</dbReference>
<keyword evidence="4" id="KW-0997">Cell inner membrane</keyword>
<dbReference type="InterPro" id="IPR008995">
    <property type="entry name" value="Mo/tungstate-bd_C_term_dom"/>
</dbReference>
<evidence type="ECO:0000256" key="9">
    <source>
        <dbReference type="PROSITE-ProRule" id="PRU01213"/>
    </source>
</evidence>
<reference evidence="13" key="1">
    <citation type="journal article" date="2019" name="Int. J. Syst. Evol. Microbiol.">
        <title>The Global Catalogue of Microorganisms (GCM) 10K type strain sequencing project: providing services to taxonomists for standard genome sequencing and annotation.</title>
        <authorList>
            <consortium name="The Broad Institute Genomics Platform"/>
            <consortium name="The Broad Institute Genome Sequencing Center for Infectious Disease"/>
            <person name="Wu L."/>
            <person name="Ma J."/>
        </authorList>
    </citation>
    <scope>NUCLEOTIDE SEQUENCE [LARGE SCALE GENOMIC DNA]</scope>
    <source>
        <strain evidence="13">CGMCC 1.12477</strain>
    </source>
</reference>
<dbReference type="SUPFAM" id="SSF52540">
    <property type="entry name" value="P-loop containing nucleoside triphosphate hydrolases"/>
    <property type="match status" value="1"/>
</dbReference>
<feature type="domain" description="ABC transporter" evidence="10">
    <location>
        <begin position="1"/>
        <end position="229"/>
    </location>
</feature>
<dbReference type="InterPro" id="IPR004606">
    <property type="entry name" value="Mop_domain"/>
</dbReference>
<evidence type="ECO:0000313" key="13">
    <source>
        <dbReference type="Proteomes" id="UP001597186"/>
    </source>
</evidence>
<dbReference type="Pfam" id="PF03459">
    <property type="entry name" value="TOBE"/>
    <property type="match status" value="1"/>
</dbReference>
<keyword evidence="13" id="KW-1185">Reference proteome</keyword>
<dbReference type="PROSITE" id="PS51866">
    <property type="entry name" value="MOP"/>
    <property type="match status" value="1"/>
</dbReference>
<name>A0ABW4EMG2_9RHOB</name>
<evidence type="ECO:0000256" key="1">
    <source>
        <dbReference type="ARBA" id="ARBA00022448"/>
    </source>
</evidence>
<evidence type="ECO:0000256" key="8">
    <source>
        <dbReference type="ARBA" id="ARBA00023136"/>
    </source>
</evidence>
<evidence type="ECO:0000256" key="7">
    <source>
        <dbReference type="ARBA" id="ARBA00022967"/>
    </source>
</evidence>
<dbReference type="Pfam" id="PF00005">
    <property type="entry name" value="ABC_tran"/>
    <property type="match status" value="1"/>
</dbReference>
<protein>
    <submittedName>
        <fullName evidence="12">Molybdenum ABC transporter ATP-binding protein</fullName>
    </submittedName>
</protein>
<keyword evidence="8" id="KW-0472">Membrane</keyword>
<dbReference type="PROSITE" id="PS00211">
    <property type="entry name" value="ABC_TRANSPORTER_1"/>
    <property type="match status" value="1"/>
</dbReference>
<dbReference type="PROSITE" id="PS50893">
    <property type="entry name" value="ABC_TRANSPORTER_2"/>
    <property type="match status" value="1"/>
</dbReference>
<dbReference type="InterPro" id="IPR003439">
    <property type="entry name" value="ABC_transporter-like_ATP-bd"/>
</dbReference>
<dbReference type="Gene3D" id="2.40.50.100">
    <property type="match status" value="1"/>
</dbReference>
<evidence type="ECO:0000259" key="11">
    <source>
        <dbReference type="PROSITE" id="PS51866"/>
    </source>
</evidence>
<dbReference type="InterPro" id="IPR027417">
    <property type="entry name" value="P-loop_NTPase"/>
</dbReference>
<dbReference type="Gene3D" id="3.40.50.300">
    <property type="entry name" value="P-loop containing nucleotide triphosphate hydrolases"/>
    <property type="match status" value="1"/>
</dbReference>
<dbReference type="SUPFAM" id="SSF50331">
    <property type="entry name" value="MOP-like"/>
    <property type="match status" value="1"/>
</dbReference>
<keyword evidence="7" id="KW-1278">Translocase</keyword>
<proteinExistence type="predicted"/>
<dbReference type="InterPro" id="IPR003593">
    <property type="entry name" value="AAA+_ATPase"/>
</dbReference>
<dbReference type="NCBIfam" id="TIGR02142">
    <property type="entry name" value="modC_ABC"/>
    <property type="match status" value="1"/>
</dbReference>
<keyword evidence="5" id="KW-0547">Nucleotide-binding</keyword>
<evidence type="ECO:0000256" key="2">
    <source>
        <dbReference type="ARBA" id="ARBA00022475"/>
    </source>
</evidence>
<dbReference type="InterPro" id="IPR017871">
    <property type="entry name" value="ABC_transporter-like_CS"/>
</dbReference>
<dbReference type="InterPro" id="IPR050334">
    <property type="entry name" value="Molybdenum_import_ModC"/>
</dbReference>
<dbReference type="InterPro" id="IPR005116">
    <property type="entry name" value="Transp-assoc_OB_typ1"/>
</dbReference>
<feature type="domain" description="Mop" evidence="11">
    <location>
        <begin position="288"/>
        <end position="354"/>
    </location>
</feature>
<dbReference type="PANTHER" id="PTHR43514:SF4">
    <property type="entry name" value="ABC TRANSPORTER I FAMILY MEMBER 10"/>
    <property type="match status" value="1"/>
</dbReference>
<evidence type="ECO:0000256" key="3">
    <source>
        <dbReference type="ARBA" id="ARBA00022505"/>
    </source>
</evidence>
<evidence type="ECO:0000256" key="4">
    <source>
        <dbReference type="ARBA" id="ARBA00022519"/>
    </source>
</evidence>
<dbReference type="Proteomes" id="UP001597186">
    <property type="component" value="Unassembled WGS sequence"/>
</dbReference>
<evidence type="ECO:0000256" key="5">
    <source>
        <dbReference type="ARBA" id="ARBA00022741"/>
    </source>
</evidence>
<dbReference type="PANTHER" id="PTHR43514">
    <property type="entry name" value="ABC TRANSPORTER I FAMILY MEMBER 10"/>
    <property type="match status" value="1"/>
</dbReference>
<keyword evidence="3 9" id="KW-0500">Molybdenum</keyword>
<evidence type="ECO:0000256" key="6">
    <source>
        <dbReference type="ARBA" id="ARBA00022840"/>
    </source>
</evidence>
<accession>A0ABW4EMG2</accession>